<name>A0ACB9ANL9_CICIN</name>
<accession>A0ACB9ANL9</accession>
<comment type="caution">
    <text evidence="1">The sequence shown here is derived from an EMBL/GenBank/DDBJ whole genome shotgun (WGS) entry which is preliminary data.</text>
</comment>
<proteinExistence type="predicted"/>
<evidence type="ECO:0000313" key="2">
    <source>
        <dbReference type="Proteomes" id="UP001055811"/>
    </source>
</evidence>
<reference evidence="1 2" key="2">
    <citation type="journal article" date="2022" name="Mol. Ecol. Resour.">
        <title>The genomes of chicory, endive, great burdock and yacon provide insights into Asteraceae paleo-polyploidization history and plant inulin production.</title>
        <authorList>
            <person name="Fan W."/>
            <person name="Wang S."/>
            <person name="Wang H."/>
            <person name="Wang A."/>
            <person name="Jiang F."/>
            <person name="Liu H."/>
            <person name="Zhao H."/>
            <person name="Xu D."/>
            <person name="Zhang Y."/>
        </authorList>
    </citation>
    <scope>NUCLEOTIDE SEQUENCE [LARGE SCALE GENOMIC DNA]</scope>
    <source>
        <strain evidence="2">cv. Punajuju</strain>
        <tissue evidence="1">Leaves</tissue>
    </source>
</reference>
<gene>
    <name evidence="1" type="ORF">L2E82_41548</name>
</gene>
<dbReference type="EMBL" id="CM042015">
    <property type="protein sequence ID" value="KAI3711447.1"/>
    <property type="molecule type" value="Genomic_DNA"/>
</dbReference>
<keyword evidence="2" id="KW-1185">Reference proteome</keyword>
<sequence length="198" mass="22582">MAVSSQWERAALNSYYWKQILAKKWPSILCKRFPQKKYYEICKTKCNAEYYGYARLTSRVALEDMDFCIDLTSPDDIILWSKVVPSSSFRKIFPIEDGPFTMRLDLEEKFLFPMENVHGSRVSMMAVTKNLSQKACIAEAPIDDLDVRRGLWTPIDLGKPFTDDNFKGEICFTCPKEDGNIIVVDGLEGEALVVLGLA</sequence>
<evidence type="ECO:0000313" key="1">
    <source>
        <dbReference type="EMBL" id="KAI3711447.1"/>
    </source>
</evidence>
<dbReference type="Proteomes" id="UP001055811">
    <property type="component" value="Linkage Group LG07"/>
</dbReference>
<protein>
    <submittedName>
        <fullName evidence="1">Uncharacterized protein</fullName>
    </submittedName>
</protein>
<organism evidence="1 2">
    <name type="scientific">Cichorium intybus</name>
    <name type="common">Chicory</name>
    <dbReference type="NCBI Taxonomy" id="13427"/>
    <lineage>
        <taxon>Eukaryota</taxon>
        <taxon>Viridiplantae</taxon>
        <taxon>Streptophyta</taxon>
        <taxon>Embryophyta</taxon>
        <taxon>Tracheophyta</taxon>
        <taxon>Spermatophyta</taxon>
        <taxon>Magnoliopsida</taxon>
        <taxon>eudicotyledons</taxon>
        <taxon>Gunneridae</taxon>
        <taxon>Pentapetalae</taxon>
        <taxon>asterids</taxon>
        <taxon>campanulids</taxon>
        <taxon>Asterales</taxon>
        <taxon>Asteraceae</taxon>
        <taxon>Cichorioideae</taxon>
        <taxon>Cichorieae</taxon>
        <taxon>Cichoriinae</taxon>
        <taxon>Cichorium</taxon>
    </lineage>
</organism>
<reference evidence="2" key="1">
    <citation type="journal article" date="2022" name="Mol. Ecol. Resour.">
        <title>The genomes of chicory, endive, great burdock and yacon provide insights into Asteraceae palaeo-polyploidization history and plant inulin production.</title>
        <authorList>
            <person name="Fan W."/>
            <person name="Wang S."/>
            <person name="Wang H."/>
            <person name="Wang A."/>
            <person name="Jiang F."/>
            <person name="Liu H."/>
            <person name="Zhao H."/>
            <person name="Xu D."/>
            <person name="Zhang Y."/>
        </authorList>
    </citation>
    <scope>NUCLEOTIDE SEQUENCE [LARGE SCALE GENOMIC DNA]</scope>
    <source>
        <strain evidence="2">cv. Punajuju</strain>
    </source>
</reference>